<dbReference type="GeneID" id="102801506"/>
<dbReference type="InterPro" id="IPR038050">
    <property type="entry name" value="Neuro_actylchol_rec"/>
</dbReference>
<evidence type="ECO:0000256" key="1">
    <source>
        <dbReference type="ARBA" id="ARBA00004141"/>
    </source>
</evidence>
<evidence type="ECO:0000313" key="9">
    <source>
        <dbReference type="RefSeq" id="XP_006823103.1"/>
    </source>
</evidence>
<evidence type="ECO:0000256" key="2">
    <source>
        <dbReference type="ARBA" id="ARBA00022692"/>
    </source>
</evidence>
<feature type="domain" description="Neurotransmitter-gated ion-channel transmembrane" evidence="7">
    <location>
        <begin position="205"/>
        <end position="412"/>
    </location>
</feature>
<dbReference type="InterPro" id="IPR018000">
    <property type="entry name" value="Neurotransmitter_ion_chnl_CS"/>
</dbReference>
<dbReference type="SUPFAM" id="SSF90112">
    <property type="entry name" value="Neurotransmitter-gated ion-channel transmembrane pore"/>
    <property type="match status" value="1"/>
</dbReference>
<feature type="transmembrane region" description="Helical" evidence="5">
    <location>
        <begin position="261"/>
        <end position="283"/>
    </location>
</feature>
<feature type="transmembrane region" description="Helical" evidence="5">
    <location>
        <begin position="234"/>
        <end position="255"/>
    </location>
</feature>
<dbReference type="Pfam" id="PF02932">
    <property type="entry name" value="Neur_chan_memb"/>
    <property type="match status" value="1"/>
</dbReference>
<accession>A0ABM0MSW2</accession>
<dbReference type="Proteomes" id="UP000694865">
    <property type="component" value="Unplaced"/>
</dbReference>
<name>A0ABM0MSW2_SACKO</name>
<keyword evidence="2 5" id="KW-0812">Transmembrane</keyword>
<evidence type="ECO:0000259" key="7">
    <source>
        <dbReference type="Pfam" id="PF02932"/>
    </source>
</evidence>
<keyword evidence="8" id="KW-1185">Reference proteome</keyword>
<evidence type="ECO:0000256" key="3">
    <source>
        <dbReference type="ARBA" id="ARBA00022989"/>
    </source>
</evidence>
<proteinExistence type="inferred from homology"/>
<dbReference type="Gene3D" id="1.20.58.390">
    <property type="entry name" value="Neurotransmitter-gated ion-channel transmembrane domain"/>
    <property type="match status" value="1"/>
</dbReference>
<reference evidence="9" key="1">
    <citation type="submission" date="2025-08" db="UniProtKB">
        <authorList>
            <consortium name="RefSeq"/>
        </authorList>
    </citation>
    <scope>IDENTIFICATION</scope>
    <source>
        <tissue evidence="9">Testes</tissue>
    </source>
</reference>
<dbReference type="PANTHER" id="PTHR18945">
    <property type="entry name" value="NEUROTRANSMITTER GATED ION CHANNEL"/>
    <property type="match status" value="1"/>
</dbReference>
<keyword evidence="3 5" id="KW-1133">Transmembrane helix</keyword>
<dbReference type="CDD" id="cd18989">
    <property type="entry name" value="LGIC_ECD_cation"/>
    <property type="match status" value="1"/>
</dbReference>
<dbReference type="PROSITE" id="PS00236">
    <property type="entry name" value="NEUROTR_ION_CHANNEL"/>
    <property type="match status" value="1"/>
</dbReference>
<evidence type="ECO:0000259" key="6">
    <source>
        <dbReference type="Pfam" id="PF02931"/>
    </source>
</evidence>
<dbReference type="CDD" id="cd19051">
    <property type="entry name" value="LGIC_TM_cation"/>
    <property type="match status" value="1"/>
</dbReference>
<comment type="subcellular location">
    <subcellularLocation>
        <location evidence="1">Membrane</location>
        <topology evidence="1">Multi-pass membrane protein</topology>
    </subcellularLocation>
</comment>
<feature type="domain" description="Neurotransmitter-gated ion-channel ligand-binding" evidence="6">
    <location>
        <begin position="6"/>
        <end position="196"/>
    </location>
</feature>
<evidence type="ECO:0000256" key="4">
    <source>
        <dbReference type="ARBA" id="ARBA00023136"/>
    </source>
</evidence>
<organism evidence="8 9">
    <name type="scientific">Saccoglossus kowalevskii</name>
    <name type="common">Acorn worm</name>
    <dbReference type="NCBI Taxonomy" id="10224"/>
    <lineage>
        <taxon>Eukaryota</taxon>
        <taxon>Metazoa</taxon>
        <taxon>Hemichordata</taxon>
        <taxon>Enteropneusta</taxon>
        <taxon>Harrimaniidae</taxon>
        <taxon>Saccoglossus</taxon>
    </lineage>
</organism>
<dbReference type="InterPro" id="IPR036734">
    <property type="entry name" value="Neur_chan_lig-bd_sf"/>
</dbReference>
<dbReference type="Gene3D" id="2.70.170.10">
    <property type="entry name" value="Neurotransmitter-gated ion-channel ligand-binding domain"/>
    <property type="match status" value="1"/>
</dbReference>
<dbReference type="InterPro" id="IPR006201">
    <property type="entry name" value="Neur_channel"/>
</dbReference>
<keyword evidence="5" id="KW-0813">Transport</keyword>
<comment type="similarity">
    <text evidence="5">Belongs to the ligand-gated ion channel (TC 1.A.9) family.</text>
</comment>
<keyword evidence="5" id="KW-0407">Ion channel</keyword>
<dbReference type="PRINTS" id="PR00252">
    <property type="entry name" value="NRIONCHANNEL"/>
</dbReference>
<feature type="transmembrane region" description="Helical" evidence="5">
    <location>
        <begin position="198"/>
        <end position="222"/>
    </location>
</feature>
<dbReference type="SUPFAM" id="SSF63712">
    <property type="entry name" value="Nicotinic receptor ligand binding domain-like"/>
    <property type="match status" value="1"/>
</dbReference>
<keyword evidence="4 5" id="KW-0472">Membrane</keyword>
<dbReference type="InterPro" id="IPR036719">
    <property type="entry name" value="Neuro-gated_channel_TM_sf"/>
</dbReference>
<keyword evidence="5" id="KW-0406">Ion transport</keyword>
<dbReference type="Pfam" id="PF02931">
    <property type="entry name" value="Neur_chan_LBD"/>
    <property type="match status" value="1"/>
</dbReference>
<gene>
    <name evidence="9" type="primary">LOC102801506</name>
</gene>
<evidence type="ECO:0000313" key="8">
    <source>
        <dbReference type="Proteomes" id="UP000694865"/>
    </source>
</evidence>
<dbReference type="RefSeq" id="XP_006823103.1">
    <property type="nucleotide sequence ID" value="XM_006823040.1"/>
</dbReference>
<sequence>MADEETGLLEDLLSSYNMLTRPVENKSDIADVFIDLVVVKIPDITWIDYRLSWNASNYSDIQWLLVPSEKVWFPELYLENTFIEGELPSKPTYVRIESNGTVLSHNHAVLESHCYLDMTYFPFDSQKCSLRFLSRIYYNTELRIHVKENVSLDDFVLFPNYEWTVLEVFTRVNAAKTSVFSPDEQSIAVFEIHLERVFLYYTVNIIVPTFLLSALSLCVFWLPPDCGERISLSVSLLVTMSVFELLIADIIPTNINKIPLISQVILFDMAVIGTTIIISTIVINMQRKSTSGRPVGKVSRRLCLGRRCCSGTRGRSDSTDNHHEHVVLANIGNHEIVVENDNDALRGQIEEYNIERNQDVSGKNRIKDEITQDKYKCHQTQMEVTKSEWEALIRNVDCTFFYIYLFIFIAVSIEVERMWHLKTMIVSAVDGAPGLVNKNTLKHVDTISGNPSLQEIQKIVLNSTAHLLVKALSIQTCLRVVGNDLNNILACSPDSDVDVSTMSSAYNRLDIGWLVSSGMSIEFLSSSVDMSLIKILKNVGINGQPCFTSFSISKVGGNLPSSLT</sequence>
<dbReference type="InterPro" id="IPR006202">
    <property type="entry name" value="Neur_chan_lig-bd"/>
</dbReference>
<protein>
    <submittedName>
        <fullName evidence="9">Neuronal acetylcholine receptor subunit alpha-2-like</fullName>
    </submittedName>
</protein>
<dbReference type="InterPro" id="IPR006029">
    <property type="entry name" value="Neurotrans-gated_channel_TM"/>
</dbReference>
<feature type="transmembrane region" description="Helical" evidence="5">
    <location>
        <begin position="392"/>
        <end position="413"/>
    </location>
</feature>
<evidence type="ECO:0000256" key="5">
    <source>
        <dbReference type="RuleBase" id="RU000687"/>
    </source>
</evidence>